<evidence type="ECO:0000313" key="6">
    <source>
        <dbReference type="Proteomes" id="UP000010420"/>
    </source>
</evidence>
<keyword evidence="3" id="KW-0238">DNA-binding</keyword>
<organism evidence="5 6">
    <name type="scientific">Clostridium celatum DSM 1785</name>
    <dbReference type="NCBI Taxonomy" id="545697"/>
    <lineage>
        <taxon>Bacteria</taxon>
        <taxon>Bacillati</taxon>
        <taxon>Bacillota</taxon>
        <taxon>Clostridia</taxon>
        <taxon>Eubacteriales</taxon>
        <taxon>Clostridiaceae</taxon>
        <taxon>Clostridium</taxon>
    </lineage>
</organism>
<dbReference type="PANTHER" id="PTHR30408:SF13">
    <property type="entry name" value="TYPE I RESTRICTION ENZYME HINDI SPECIFICITY SUBUNIT"/>
    <property type="match status" value="1"/>
</dbReference>
<evidence type="ECO:0000259" key="4">
    <source>
        <dbReference type="Pfam" id="PF01420"/>
    </source>
</evidence>
<dbReference type="eggNOG" id="COG0732">
    <property type="taxonomic scope" value="Bacteria"/>
</dbReference>
<keyword evidence="6" id="KW-1185">Reference proteome</keyword>
<keyword evidence="2" id="KW-0680">Restriction system</keyword>
<comment type="similarity">
    <text evidence="1">Belongs to the type-I restriction system S methylase family.</text>
</comment>
<evidence type="ECO:0000256" key="1">
    <source>
        <dbReference type="ARBA" id="ARBA00010923"/>
    </source>
</evidence>
<dbReference type="HOGENOM" id="CLU_021095_2_1_9"/>
<dbReference type="Pfam" id="PF01420">
    <property type="entry name" value="Methylase_S"/>
    <property type="match status" value="2"/>
</dbReference>
<gene>
    <name evidence="5" type="ORF">HMPREF0216_01622</name>
</gene>
<dbReference type="InterPro" id="IPR044946">
    <property type="entry name" value="Restrct_endonuc_typeI_TRD_sf"/>
</dbReference>
<feature type="domain" description="Type I restriction modification DNA specificity" evidence="4">
    <location>
        <begin position="225"/>
        <end position="374"/>
    </location>
</feature>
<dbReference type="Gene3D" id="3.90.220.20">
    <property type="entry name" value="DNA methylase specificity domains"/>
    <property type="match status" value="2"/>
</dbReference>
<dbReference type="EMBL" id="AMEZ01000048">
    <property type="protein sequence ID" value="EKY27019.1"/>
    <property type="molecule type" value="Genomic_DNA"/>
</dbReference>
<accession>L1QG87</accession>
<comment type="caution">
    <text evidence="5">The sequence shown here is derived from an EMBL/GenBank/DDBJ whole genome shotgun (WGS) entry which is preliminary data.</text>
</comment>
<dbReference type="SUPFAM" id="SSF116734">
    <property type="entry name" value="DNA methylase specificity domain"/>
    <property type="match status" value="2"/>
</dbReference>
<dbReference type="Proteomes" id="UP000010420">
    <property type="component" value="Unassembled WGS sequence"/>
</dbReference>
<evidence type="ECO:0000256" key="2">
    <source>
        <dbReference type="ARBA" id="ARBA00022747"/>
    </source>
</evidence>
<dbReference type="STRING" id="545697.HMPREF0216_01622"/>
<dbReference type="RefSeq" id="WP_005213129.1">
    <property type="nucleotide sequence ID" value="NZ_KB291640.1"/>
</dbReference>
<name>L1QG87_9CLOT</name>
<dbReference type="InterPro" id="IPR000055">
    <property type="entry name" value="Restrct_endonuc_typeI_TRD"/>
</dbReference>
<dbReference type="CDD" id="cd17289">
    <property type="entry name" value="RMtype1_S_BamJRS5ORF1993P-TRD1-CR1_like"/>
    <property type="match status" value="1"/>
</dbReference>
<dbReference type="InterPro" id="IPR052021">
    <property type="entry name" value="Type-I_RS_S_subunit"/>
</dbReference>
<dbReference type="GO" id="GO:0003677">
    <property type="term" value="F:DNA binding"/>
    <property type="evidence" value="ECO:0007669"/>
    <property type="project" value="UniProtKB-KW"/>
</dbReference>
<evidence type="ECO:0000256" key="3">
    <source>
        <dbReference type="ARBA" id="ARBA00023125"/>
    </source>
</evidence>
<dbReference type="GO" id="GO:0009307">
    <property type="term" value="P:DNA restriction-modification system"/>
    <property type="evidence" value="ECO:0007669"/>
    <property type="project" value="UniProtKB-KW"/>
</dbReference>
<reference evidence="5 6" key="1">
    <citation type="submission" date="2012-05" db="EMBL/GenBank/DDBJ databases">
        <authorList>
            <person name="Weinstock G."/>
            <person name="Sodergren E."/>
            <person name="Lobos E.A."/>
            <person name="Fulton L."/>
            <person name="Fulton R."/>
            <person name="Courtney L."/>
            <person name="Fronick C."/>
            <person name="O'Laughlin M."/>
            <person name="Godfrey J."/>
            <person name="Wilson R.M."/>
            <person name="Miner T."/>
            <person name="Farmer C."/>
            <person name="Delehaunty K."/>
            <person name="Cordes M."/>
            <person name="Minx P."/>
            <person name="Tomlinson C."/>
            <person name="Chen J."/>
            <person name="Wollam A."/>
            <person name="Pepin K.H."/>
            <person name="Bhonagiri V."/>
            <person name="Zhang X."/>
            <person name="Suruliraj S."/>
            <person name="Warren W."/>
            <person name="Mitreva M."/>
            <person name="Mardis E.R."/>
            <person name="Wilson R.K."/>
        </authorList>
    </citation>
    <scope>NUCLEOTIDE SEQUENCE [LARGE SCALE GENOMIC DNA]</scope>
    <source>
        <strain evidence="5 6">DSM 1785</strain>
    </source>
</reference>
<proteinExistence type="inferred from homology"/>
<dbReference type="PATRIC" id="fig|545697.3.peg.1597"/>
<feature type="domain" description="Type I restriction modification DNA specificity" evidence="4">
    <location>
        <begin position="4"/>
        <end position="186"/>
    </location>
</feature>
<sequence>MRCKNFDNYKLGELVEISSSKRIYAKEYVGYGIPFYRGKEIIEKHKGNDISTELYITEERYNELKEKFGVPNAGDILLTSVGTLGVPYLVKDEEFYFKDGNLTWFKSFNQKCNNKFIYYWLQSPFAKEQIYNRCIGSTQKALTIDTLKKFDIKLPSLREQKEIVNLLSALDRKIELNNEMNKTLEEIAQALFKRWFVDFEFPNENGEPYKSSGGEMVESELGIIPKGWEIGYLSDLVDSISVKHKFNKDKIIFLNTSDILDGEVLTNEYSDVAALPGQAKKSIQKNDILYSEIRPKNKRYAFVDFKCEDYVVSTKLMVLRAKSILSPTLIYQFLTSSDTVDYLQSIAESRSGTFPQITFKELEKLKIALPEQETLLKWNNSISSLFYNIQENKRENKSLIELRDILLPKLMSGEIIVEDIEANL</sequence>
<dbReference type="PANTHER" id="PTHR30408">
    <property type="entry name" value="TYPE-1 RESTRICTION ENZYME ECOKI SPECIFICITY PROTEIN"/>
    <property type="match status" value="1"/>
</dbReference>
<evidence type="ECO:0000313" key="5">
    <source>
        <dbReference type="EMBL" id="EKY27019.1"/>
    </source>
</evidence>
<protein>
    <submittedName>
        <fullName evidence="5">Type I restriction modification DNA specificity domain protein</fullName>
    </submittedName>
</protein>
<dbReference type="AlphaFoldDB" id="L1QG87"/>